<feature type="transmembrane region" description="Helical" evidence="1">
    <location>
        <begin position="7"/>
        <end position="25"/>
    </location>
</feature>
<organism evidence="2 3">
    <name type="scientific">candidate division WWE3 bacterium CG_4_10_14_0_2_um_filter_41_14</name>
    <dbReference type="NCBI Taxonomy" id="1975072"/>
    <lineage>
        <taxon>Bacteria</taxon>
        <taxon>Katanobacteria</taxon>
    </lineage>
</organism>
<dbReference type="AlphaFoldDB" id="A0A2M7TLI3"/>
<comment type="caution">
    <text evidence="2">The sequence shown here is derived from an EMBL/GenBank/DDBJ whole genome shotgun (WGS) entry which is preliminary data.</text>
</comment>
<keyword evidence="1" id="KW-1133">Transmembrane helix</keyword>
<evidence type="ECO:0000313" key="2">
    <source>
        <dbReference type="EMBL" id="PIZ47451.1"/>
    </source>
</evidence>
<protein>
    <submittedName>
        <fullName evidence="2">Uncharacterized protein</fullName>
    </submittedName>
</protein>
<proteinExistence type="predicted"/>
<evidence type="ECO:0000313" key="3">
    <source>
        <dbReference type="Proteomes" id="UP000228920"/>
    </source>
</evidence>
<keyword evidence="1" id="KW-0472">Membrane</keyword>
<evidence type="ECO:0000256" key="1">
    <source>
        <dbReference type="SAM" id="Phobius"/>
    </source>
</evidence>
<reference evidence="3" key="1">
    <citation type="submission" date="2017-09" db="EMBL/GenBank/DDBJ databases">
        <title>Depth-based differentiation of microbial function through sediment-hosted aquifers and enrichment of novel symbionts in the deep terrestrial subsurface.</title>
        <authorList>
            <person name="Probst A.J."/>
            <person name="Ladd B."/>
            <person name="Jarett J.K."/>
            <person name="Geller-Mcgrath D.E."/>
            <person name="Sieber C.M.K."/>
            <person name="Emerson J.B."/>
            <person name="Anantharaman K."/>
            <person name="Thomas B.C."/>
            <person name="Malmstrom R."/>
            <person name="Stieglmeier M."/>
            <person name="Klingl A."/>
            <person name="Woyke T."/>
            <person name="Ryan C.M."/>
            <person name="Banfield J.F."/>
        </authorList>
    </citation>
    <scope>NUCLEOTIDE SEQUENCE [LARGE SCALE GENOMIC DNA]</scope>
</reference>
<name>A0A2M7TLI3_UNCKA</name>
<accession>A0A2M7TLI3</accession>
<gene>
    <name evidence="2" type="ORF">COY32_01655</name>
</gene>
<keyword evidence="1" id="KW-0812">Transmembrane</keyword>
<dbReference type="EMBL" id="PFNL01000047">
    <property type="protein sequence ID" value="PIZ47451.1"/>
    <property type="molecule type" value="Genomic_DNA"/>
</dbReference>
<dbReference type="Proteomes" id="UP000228920">
    <property type="component" value="Unassembled WGS sequence"/>
</dbReference>
<sequence length="133" mass="14966">MLKRTAVLSLIVLTVIVVLTVRWLAVNNATISFPLVHIDSAVEVFEPVLYGYPDHTMQGQTGATYQLVGDFPFGEVNDMVAARNQSGVGMLIDNSFGTFLRMLRTPYVRLYVEQGWYCELMEAFNDPNLKCNQ</sequence>